<keyword evidence="2" id="KW-1185">Reference proteome</keyword>
<sequence>MGELFDLEIELAKKIVMLKDGSLIEARECMLNATELLINKKRTRRVTLIIRKRGNR</sequence>
<accession>M1MNI5</accession>
<dbReference type="RefSeq" id="WP_015395761.1">
    <property type="nucleotide sequence ID" value="NC_020291.1"/>
</dbReference>
<dbReference type="Proteomes" id="UP000011728">
    <property type="component" value="Chromosome"/>
</dbReference>
<name>M1MNI5_9CLOT</name>
<evidence type="ECO:0000313" key="1">
    <source>
        <dbReference type="EMBL" id="AGF59454.1"/>
    </source>
</evidence>
<dbReference type="KEGG" id="csr:Cspa_c57290"/>
<dbReference type="PATRIC" id="fig|931276.5.peg.5774"/>
<organism evidence="1 2">
    <name type="scientific">Clostridium saccharoperbutylacetonicum N1-4(HMT)</name>
    <dbReference type="NCBI Taxonomy" id="931276"/>
    <lineage>
        <taxon>Bacteria</taxon>
        <taxon>Bacillati</taxon>
        <taxon>Bacillota</taxon>
        <taxon>Clostridia</taxon>
        <taxon>Eubacteriales</taxon>
        <taxon>Clostridiaceae</taxon>
        <taxon>Clostridium</taxon>
    </lineage>
</organism>
<protein>
    <submittedName>
        <fullName evidence="1">Uncharacterized protein</fullName>
    </submittedName>
</protein>
<dbReference type="AlphaFoldDB" id="M1MNI5"/>
<gene>
    <name evidence="1" type="ORF">Cspa_c57290</name>
</gene>
<evidence type="ECO:0000313" key="2">
    <source>
        <dbReference type="Proteomes" id="UP000011728"/>
    </source>
</evidence>
<dbReference type="EMBL" id="CP004121">
    <property type="protein sequence ID" value="AGF59454.1"/>
    <property type="molecule type" value="Genomic_DNA"/>
</dbReference>
<reference evidence="1 2" key="1">
    <citation type="submission" date="2013-02" db="EMBL/GenBank/DDBJ databases">
        <title>Genome sequence of Clostridium saccharoperbutylacetonicum N1-4(HMT).</title>
        <authorList>
            <person name="Poehlein A."/>
            <person name="Daniel R."/>
        </authorList>
    </citation>
    <scope>NUCLEOTIDE SEQUENCE [LARGE SCALE GENOMIC DNA]</scope>
    <source>
        <strain evidence="2">N1-4(HMT)</strain>
    </source>
</reference>
<proteinExistence type="predicted"/>
<dbReference type="HOGENOM" id="CLU_3006193_0_0_9"/>